<organism evidence="6 7">
    <name type="scientific">Clathrospora elynae</name>
    <dbReference type="NCBI Taxonomy" id="706981"/>
    <lineage>
        <taxon>Eukaryota</taxon>
        <taxon>Fungi</taxon>
        <taxon>Dikarya</taxon>
        <taxon>Ascomycota</taxon>
        <taxon>Pezizomycotina</taxon>
        <taxon>Dothideomycetes</taxon>
        <taxon>Pleosporomycetidae</taxon>
        <taxon>Pleosporales</taxon>
        <taxon>Diademaceae</taxon>
        <taxon>Clathrospora</taxon>
    </lineage>
</organism>
<feature type="transmembrane region" description="Helical" evidence="5">
    <location>
        <begin position="170"/>
        <end position="189"/>
    </location>
</feature>
<keyword evidence="4 5" id="KW-0472">Membrane</keyword>
<dbReference type="OrthoDB" id="1898221at2759"/>
<comment type="subcellular location">
    <subcellularLocation>
        <location evidence="1">Endomembrane system</location>
        <topology evidence="1">Multi-pass membrane protein</topology>
    </subcellularLocation>
</comment>
<keyword evidence="3 5" id="KW-1133">Transmembrane helix</keyword>
<sequence>MSAPPKFRVGEQLINRRHPLQRFESPSKGFSGALHVAGLISFYHSFKFLADNPNIFNDSFGWHLQFLTIIGITISTACFTSGLIADITLSPTFFTLKNYLALVAAPIEITISLLYWGLRFIDDALVVPPDLPMPPLIYDLGFHLVPAVVLSLDATLLSPPWPSTPTNPQAPMIMLGLSTTVAFLYWWWIEICYTYNGYYPYPIFEMLTTVQRVGLFALSGVMMWVVGGVLRMLYAWVNGYETVEELEKVKRAKSMERAGKWE</sequence>
<evidence type="ECO:0008006" key="8">
    <source>
        <dbReference type="Google" id="ProtNLM"/>
    </source>
</evidence>
<reference evidence="6" key="1">
    <citation type="journal article" date="2020" name="Stud. Mycol.">
        <title>101 Dothideomycetes genomes: a test case for predicting lifestyles and emergence of pathogens.</title>
        <authorList>
            <person name="Haridas S."/>
            <person name="Albert R."/>
            <person name="Binder M."/>
            <person name="Bloem J."/>
            <person name="Labutti K."/>
            <person name="Salamov A."/>
            <person name="Andreopoulos B."/>
            <person name="Baker S."/>
            <person name="Barry K."/>
            <person name="Bills G."/>
            <person name="Bluhm B."/>
            <person name="Cannon C."/>
            <person name="Castanera R."/>
            <person name="Culley D."/>
            <person name="Daum C."/>
            <person name="Ezra D."/>
            <person name="Gonzalez J."/>
            <person name="Henrissat B."/>
            <person name="Kuo A."/>
            <person name="Liang C."/>
            <person name="Lipzen A."/>
            <person name="Lutzoni F."/>
            <person name="Magnuson J."/>
            <person name="Mondo S."/>
            <person name="Nolan M."/>
            <person name="Ohm R."/>
            <person name="Pangilinan J."/>
            <person name="Park H.-J."/>
            <person name="Ramirez L."/>
            <person name="Alfaro M."/>
            <person name="Sun H."/>
            <person name="Tritt A."/>
            <person name="Yoshinaga Y."/>
            <person name="Zwiers L.-H."/>
            <person name="Turgeon B."/>
            <person name="Goodwin S."/>
            <person name="Spatafora J."/>
            <person name="Crous P."/>
            <person name="Grigoriev I."/>
        </authorList>
    </citation>
    <scope>NUCLEOTIDE SEQUENCE</scope>
    <source>
        <strain evidence="6">CBS 161.51</strain>
    </source>
</reference>
<evidence type="ECO:0000313" key="7">
    <source>
        <dbReference type="Proteomes" id="UP000800038"/>
    </source>
</evidence>
<evidence type="ECO:0000256" key="2">
    <source>
        <dbReference type="ARBA" id="ARBA00022692"/>
    </source>
</evidence>
<feature type="transmembrane region" description="Helical" evidence="5">
    <location>
        <begin position="209"/>
        <end position="230"/>
    </location>
</feature>
<dbReference type="GO" id="GO:0016020">
    <property type="term" value="C:membrane"/>
    <property type="evidence" value="ECO:0007669"/>
    <property type="project" value="InterPro"/>
</dbReference>
<dbReference type="Proteomes" id="UP000800038">
    <property type="component" value="Unassembled WGS sequence"/>
</dbReference>
<dbReference type="GO" id="GO:0012505">
    <property type="term" value="C:endomembrane system"/>
    <property type="evidence" value="ECO:0007669"/>
    <property type="project" value="UniProtKB-SubCell"/>
</dbReference>
<dbReference type="EMBL" id="ML976010">
    <property type="protein sequence ID" value="KAF1945391.1"/>
    <property type="molecule type" value="Genomic_DNA"/>
</dbReference>
<protein>
    <recommendedName>
        <fullName evidence="8">FAR-17a/AIG1-like protein</fullName>
    </recommendedName>
</protein>
<name>A0A6A5SY90_9PLEO</name>
<dbReference type="AlphaFoldDB" id="A0A6A5SY90"/>
<evidence type="ECO:0000313" key="6">
    <source>
        <dbReference type="EMBL" id="KAF1945391.1"/>
    </source>
</evidence>
<keyword evidence="2 5" id="KW-0812">Transmembrane</keyword>
<evidence type="ECO:0000256" key="3">
    <source>
        <dbReference type="ARBA" id="ARBA00022989"/>
    </source>
</evidence>
<keyword evidence="7" id="KW-1185">Reference proteome</keyword>
<gene>
    <name evidence="6" type="ORF">EJ02DRAFT_451677</name>
</gene>
<feature type="transmembrane region" description="Helical" evidence="5">
    <location>
        <begin position="66"/>
        <end position="87"/>
    </location>
</feature>
<dbReference type="PANTHER" id="PTHR10989:SF16">
    <property type="entry name" value="AT02829P-RELATED"/>
    <property type="match status" value="1"/>
</dbReference>
<dbReference type="PANTHER" id="PTHR10989">
    <property type="entry name" value="ANDROGEN-INDUCED PROTEIN 1-RELATED"/>
    <property type="match status" value="1"/>
</dbReference>
<feature type="transmembrane region" description="Helical" evidence="5">
    <location>
        <begin position="99"/>
        <end position="116"/>
    </location>
</feature>
<dbReference type="InterPro" id="IPR006838">
    <property type="entry name" value="ADTRP_AIG1"/>
</dbReference>
<evidence type="ECO:0000256" key="1">
    <source>
        <dbReference type="ARBA" id="ARBA00004127"/>
    </source>
</evidence>
<evidence type="ECO:0000256" key="4">
    <source>
        <dbReference type="ARBA" id="ARBA00023136"/>
    </source>
</evidence>
<dbReference type="Pfam" id="PF04750">
    <property type="entry name" value="Far-17a_AIG1"/>
    <property type="match status" value="1"/>
</dbReference>
<accession>A0A6A5SY90</accession>
<evidence type="ECO:0000256" key="5">
    <source>
        <dbReference type="SAM" id="Phobius"/>
    </source>
</evidence>
<proteinExistence type="predicted"/>